<proteinExistence type="predicted"/>
<dbReference type="EMBL" id="JADZGI010000001">
    <property type="protein sequence ID" value="MBH0112691.1"/>
    <property type="molecule type" value="Genomic_DNA"/>
</dbReference>
<name>A0A931ML49_9SPHN</name>
<evidence type="ECO:0000313" key="2">
    <source>
        <dbReference type="Proteomes" id="UP000617634"/>
    </source>
</evidence>
<gene>
    <name evidence="1" type="ORF">I5E68_06970</name>
</gene>
<dbReference type="RefSeq" id="WP_197162384.1">
    <property type="nucleotide sequence ID" value="NZ_JADZGI010000001.1"/>
</dbReference>
<protein>
    <submittedName>
        <fullName evidence="1">Uncharacterized protein</fullName>
    </submittedName>
</protein>
<reference evidence="1" key="1">
    <citation type="submission" date="2020-11" db="EMBL/GenBank/DDBJ databases">
        <title>Novosphingobium aureum sp. nov., a marine bacterium isolated from sediment of a salt flat.</title>
        <authorList>
            <person name="Yoo Y."/>
            <person name="Kim J.-J."/>
        </authorList>
    </citation>
    <scope>NUCLEOTIDE SEQUENCE</scope>
    <source>
        <strain evidence="1">YJ-S2-02</strain>
    </source>
</reference>
<evidence type="ECO:0000313" key="1">
    <source>
        <dbReference type="EMBL" id="MBH0112691.1"/>
    </source>
</evidence>
<sequence>MKFGIKRPDGDLVSFHSGKPILFDTHGEAAAWLMRGEVVEEVEADASSAIVEGAGAPSARSEPDDLLAALRWYRPD</sequence>
<organism evidence="1 2">
    <name type="scientific">Novosphingobium aureum</name>
    <dbReference type="NCBI Taxonomy" id="2792964"/>
    <lineage>
        <taxon>Bacteria</taxon>
        <taxon>Pseudomonadati</taxon>
        <taxon>Pseudomonadota</taxon>
        <taxon>Alphaproteobacteria</taxon>
        <taxon>Sphingomonadales</taxon>
        <taxon>Sphingomonadaceae</taxon>
        <taxon>Novosphingobium</taxon>
    </lineage>
</organism>
<dbReference type="Proteomes" id="UP000617634">
    <property type="component" value="Unassembled WGS sequence"/>
</dbReference>
<dbReference type="AlphaFoldDB" id="A0A931ML49"/>
<keyword evidence="2" id="KW-1185">Reference proteome</keyword>
<comment type="caution">
    <text evidence="1">The sequence shown here is derived from an EMBL/GenBank/DDBJ whole genome shotgun (WGS) entry which is preliminary data.</text>
</comment>
<accession>A0A931ML49</accession>